<comment type="caution">
    <text evidence="3">The sequence shown here is derived from an EMBL/GenBank/DDBJ whole genome shotgun (WGS) entry which is preliminary data.</text>
</comment>
<evidence type="ECO:0008006" key="5">
    <source>
        <dbReference type="Google" id="ProtNLM"/>
    </source>
</evidence>
<dbReference type="SUPFAM" id="SSF140731">
    <property type="entry name" value="PA2201 C-terminal domain-like"/>
    <property type="match status" value="1"/>
</dbReference>
<organism evidence="3 4">
    <name type="scientific">Chryseobacterium lathyri</name>
    <dbReference type="NCBI Taxonomy" id="395933"/>
    <lineage>
        <taxon>Bacteria</taxon>
        <taxon>Pseudomonadati</taxon>
        <taxon>Bacteroidota</taxon>
        <taxon>Flavobacteriia</taxon>
        <taxon>Flavobacteriales</taxon>
        <taxon>Weeksellaceae</taxon>
        <taxon>Chryseobacterium group</taxon>
        <taxon>Chryseobacterium</taxon>
    </lineage>
</organism>
<dbReference type="EMBL" id="JAUSRL010000002">
    <property type="protein sequence ID" value="MDP9959438.1"/>
    <property type="molecule type" value="Genomic_DNA"/>
</dbReference>
<gene>
    <name evidence="3" type="ORF">J2T04_001317</name>
</gene>
<evidence type="ECO:0000313" key="3">
    <source>
        <dbReference type="EMBL" id="MDP9959438.1"/>
    </source>
</evidence>
<protein>
    <recommendedName>
        <fullName evidence="5">PoNi C-terminal domain-containing protein</fullName>
    </recommendedName>
</protein>
<dbReference type="Proteomes" id="UP001235513">
    <property type="component" value="Unassembled WGS sequence"/>
</dbReference>
<reference evidence="3 4" key="1">
    <citation type="submission" date="2023-07" db="EMBL/GenBank/DDBJ databases">
        <title>Sorghum-associated microbial communities from plants grown in Nebraska, USA.</title>
        <authorList>
            <person name="Schachtman D."/>
        </authorList>
    </citation>
    <scope>NUCLEOTIDE SEQUENCE [LARGE SCALE GENOMIC DNA]</scope>
    <source>
        <strain evidence="3 4">CC351</strain>
    </source>
</reference>
<dbReference type="Pfam" id="PF08929">
    <property type="entry name" value="PoNi_C"/>
    <property type="match status" value="1"/>
</dbReference>
<dbReference type="Pfam" id="PF08928">
    <property type="entry name" value="PoNi_N"/>
    <property type="match status" value="1"/>
</dbReference>
<dbReference type="RefSeq" id="WP_306842243.1">
    <property type="nucleotide sequence ID" value="NZ_JAUSRL010000002.1"/>
</dbReference>
<accession>A0ABT9SJ33</accession>
<dbReference type="InterPro" id="IPR015025">
    <property type="entry name" value="PoNi_C"/>
</dbReference>
<keyword evidence="4" id="KW-1185">Reference proteome</keyword>
<evidence type="ECO:0000259" key="1">
    <source>
        <dbReference type="Pfam" id="PF08928"/>
    </source>
</evidence>
<dbReference type="InterPro" id="IPR015024">
    <property type="entry name" value="PoNi_N"/>
</dbReference>
<evidence type="ECO:0000313" key="4">
    <source>
        <dbReference type="Proteomes" id="UP001235513"/>
    </source>
</evidence>
<feature type="domain" description="PoNi N-terminal" evidence="1">
    <location>
        <begin position="33"/>
        <end position="117"/>
    </location>
</feature>
<evidence type="ECO:0000259" key="2">
    <source>
        <dbReference type="Pfam" id="PF08929"/>
    </source>
</evidence>
<name>A0ABT9SJ33_9FLAO</name>
<proteinExistence type="predicted"/>
<sequence>MRTRFKSPEYFENYITLNNEDIEFYEDGLKSGATKEDRIPAVSRQIFTTSIHTIIAKYSAGAPIQEMQNDFLKVIDNLKTGWQSDTPTIQFDDYILMLWMLSLGVLLDISEDDYKKITTVLDNSNHKDYIYDIIISSKISDRNIDSNIYYPDEFGFLKDLYDEKNIAALKDYLNDSWYKKMKSTYWYDNDKNKNDVFFGYWSFESGAFVKILRLDDSSLKEQQYYPYDLVHWKS</sequence>
<dbReference type="InterPro" id="IPR028983">
    <property type="entry name" value="PA2201-like_C"/>
</dbReference>
<dbReference type="Gene3D" id="1.10.3920.10">
    <property type="entry name" value="PA2201 C-terminal domain-like"/>
    <property type="match status" value="1"/>
</dbReference>
<feature type="domain" description="PoNi C-terminal" evidence="2">
    <location>
        <begin position="127"/>
        <end position="229"/>
    </location>
</feature>